<dbReference type="Proteomes" id="UP000009062">
    <property type="component" value="Chromosome"/>
</dbReference>
<reference evidence="1 2" key="1">
    <citation type="journal article" date="2012" name="Stand. Genomic Sci.">
        <title>Complete genome sequence of Pyrobaculum oguniense.</title>
        <authorList>
            <person name="Bernick D.L."/>
            <person name="Karplus K."/>
            <person name="Lui L.M."/>
            <person name="Coker J.K."/>
            <person name="Murphy J.N."/>
            <person name="Chan P.P."/>
            <person name="Cozen A.E."/>
            <person name="Lowe T.M."/>
        </authorList>
    </citation>
    <scope>NUCLEOTIDE SEQUENCE [LARGE SCALE GENOMIC DNA]</scope>
    <source>
        <strain evidence="1 2">TE7</strain>
    </source>
</reference>
<dbReference type="HOGENOM" id="CLU_1933345_0_0_2"/>
<dbReference type="AlphaFoldDB" id="H6QC28"/>
<name>H6QC28_PYROT</name>
<sequence>MPRKYIWVLVVLLVATTLAAVYEYYNEQYRSECSPLQSCREQKTYTKVWYDADNGKVVGDAGNLWYRSSGYWGAQIKMYAHPYARNCLYDSVLKKYTFYRIDYDRIDWVFYTLVSTWETMSGVTVYPKVC</sequence>
<dbReference type="EMBL" id="CP003316">
    <property type="protein sequence ID" value="AFA40820.1"/>
    <property type="molecule type" value="Genomic_DNA"/>
</dbReference>
<proteinExistence type="predicted"/>
<organism evidence="1 2">
    <name type="scientific">Pyrobaculum oguniense (strain DSM 13380 / JCM 10595 / TE7)</name>
    <dbReference type="NCBI Taxonomy" id="698757"/>
    <lineage>
        <taxon>Archaea</taxon>
        <taxon>Thermoproteota</taxon>
        <taxon>Thermoprotei</taxon>
        <taxon>Thermoproteales</taxon>
        <taxon>Thermoproteaceae</taxon>
        <taxon>Pyrobaculum</taxon>
    </lineage>
</organism>
<evidence type="ECO:0000313" key="2">
    <source>
        <dbReference type="Proteomes" id="UP000009062"/>
    </source>
</evidence>
<gene>
    <name evidence="1" type="ordered locus">Pogu_2793</name>
</gene>
<accession>H6QC28</accession>
<protein>
    <submittedName>
        <fullName evidence="1">Uncharacterized protein</fullName>
    </submittedName>
</protein>
<dbReference type="KEGG" id="pog:Pogu_2793"/>
<keyword evidence="2" id="KW-1185">Reference proteome</keyword>
<evidence type="ECO:0000313" key="1">
    <source>
        <dbReference type="EMBL" id="AFA40820.1"/>
    </source>
</evidence>